<gene>
    <name evidence="12" type="ORF">LL252_15810</name>
</gene>
<sequence>MSETAPSNRRGWRPWQMAELDAPRRRESDTRPRSDPTFDHQSELRALRDKVREEAWREGHRAGLEEGHREGLARGLQEGRQQGEEETARQRAEILTPLATLAGGFGEALRTLDGEVADHLVELALATGRQLAGEALRARPRQVLAIVRELIHDEPSLNGKTRLWLHPLDLALVEKELDAELTAAGWKLHPDDQLSRGGCRVTSLAGELDATWESRWATVAGRVRRRRRAADEADAGPDADDGATP</sequence>
<name>A0A9Q3UPJ4_9GAMM</name>
<proteinExistence type="inferred from homology"/>
<keyword evidence="12" id="KW-0969">Cilium</keyword>
<dbReference type="RefSeq" id="WP_228234708.1">
    <property type="nucleotide sequence ID" value="NZ_JAJGNA010000027.1"/>
</dbReference>
<evidence type="ECO:0000256" key="6">
    <source>
        <dbReference type="ARBA" id="ARBA00022490"/>
    </source>
</evidence>
<evidence type="ECO:0000256" key="7">
    <source>
        <dbReference type="ARBA" id="ARBA00022795"/>
    </source>
</evidence>
<organism evidence="12 13">
    <name type="scientific">Alloalcanivorax marinus</name>
    <dbReference type="NCBI Taxonomy" id="1177169"/>
    <lineage>
        <taxon>Bacteria</taxon>
        <taxon>Pseudomonadati</taxon>
        <taxon>Pseudomonadota</taxon>
        <taxon>Gammaproteobacteria</taxon>
        <taxon>Oceanospirillales</taxon>
        <taxon>Alcanivoracaceae</taxon>
        <taxon>Alloalcanivorax</taxon>
    </lineage>
</organism>
<feature type="compositionally biased region" description="Basic and acidic residues" evidence="10">
    <location>
        <begin position="21"/>
        <end position="72"/>
    </location>
</feature>
<dbReference type="GO" id="GO:0009288">
    <property type="term" value="C:bacterial-type flagellum"/>
    <property type="evidence" value="ECO:0007669"/>
    <property type="project" value="InterPro"/>
</dbReference>
<comment type="subcellular location">
    <subcellularLocation>
        <location evidence="2">Cytoplasm</location>
    </subcellularLocation>
</comment>
<accession>A0A9Q3UPJ4</accession>
<evidence type="ECO:0000256" key="9">
    <source>
        <dbReference type="ARBA" id="ARBA00023225"/>
    </source>
</evidence>
<dbReference type="GO" id="GO:0044781">
    <property type="term" value="P:bacterial-type flagellum organization"/>
    <property type="evidence" value="ECO:0007669"/>
    <property type="project" value="UniProtKB-KW"/>
</dbReference>
<dbReference type="PRINTS" id="PR01003">
    <property type="entry name" value="FLGFLIH"/>
</dbReference>
<dbReference type="InterPro" id="IPR051472">
    <property type="entry name" value="T3SS_Stator/FliH"/>
</dbReference>
<feature type="domain" description="Flagellar assembly protein FliH/Type III secretion system HrpE" evidence="11">
    <location>
        <begin position="94"/>
        <end position="218"/>
    </location>
</feature>
<evidence type="ECO:0000256" key="10">
    <source>
        <dbReference type="SAM" id="MobiDB-lite"/>
    </source>
</evidence>
<protein>
    <recommendedName>
        <fullName evidence="4">Flagellar assembly protein FliH</fullName>
    </recommendedName>
</protein>
<keyword evidence="12" id="KW-0282">Flagellum</keyword>
<dbReference type="PANTHER" id="PTHR34982">
    <property type="entry name" value="YOP PROTEINS TRANSLOCATION PROTEIN L"/>
    <property type="match status" value="1"/>
</dbReference>
<dbReference type="GO" id="GO:0071973">
    <property type="term" value="P:bacterial-type flagellum-dependent cell motility"/>
    <property type="evidence" value="ECO:0007669"/>
    <property type="project" value="InterPro"/>
</dbReference>
<keyword evidence="7" id="KW-1005">Bacterial flagellum biogenesis</keyword>
<dbReference type="GO" id="GO:0015031">
    <property type="term" value="P:protein transport"/>
    <property type="evidence" value="ECO:0007669"/>
    <property type="project" value="UniProtKB-KW"/>
</dbReference>
<dbReference type="EMBL" id="JAJGNA010000027">
    <property type="protein sequence ID" value="MCC4310040.1"/>
    <property type="molecule type" value="Genomic_DNA"/>
</dbReference>
<keyword evidence="9" id="KW-1006">Bacterial flagellum protein export</keyword>
<dbReference type="InterPro" id="IPR000563">
    <property type="entry name" value="Flag_FliH"/>
</dbReference>
<reference evidence="12" key="1">
    <citation type="submission" date="2021-10" db="EMBL/GenBank/DDBJ databases">
        <title>The diversity and Nitrogen Metabolism of Culturable Nitrate-Utilizing Bacteria Within the Oxygen Minimum Zone of the Changjiang (Yangtze River)Estuary.</title>
        <authorList>
            <person name="Zhang D."/>
            <person name="Zheng J."/>
            <person name="Liu S."/>
            <person name="He W."/>
        </authorList>
    </citation>
    <scope>NUCLEOTIDE SEQUENCE</scope>
    <source>
        <strain evidence="12">FXH-223</strain>
    </source>
</reference>
<comment type="function">
    <text evidence="1">Needed for flagellar regrowth and assembly.</text>
</comment>
<dbReference type="InterPro" id="IPR018035">
    <property type="entry name" value="Flagellar_FliH/T3SS_HrpE"/>
</dbReference>
<comment type="caution">
    <text evidence="12">The sequence shown here is derived from an EMBL/GenBank/DDBJ whole genome shotgun (WGS) entry which is preliminary data.</text>
</comment>
<comment type="similarity">
    <text evidence="3">Belongs to the FliH family.</text>
</comment>
<evidence type="ECO:0000256" key="2">
    <source>
        <dbReference type="ARBA" id="ARBA00004496"/>
    </source>
</evidence>
<keyword evidence="12" id="KW-0966">Cell projection</keyword>
<keyword evidence="5" id="KW-0813">Transport</keyword>
<dbReference type="Proteomes" id="UP001108027">
    <property type="component" value="Unassembled WGS sequence"/>
</dbReference>
<evidence type="ECO:0000256" key="3">
    <source>
        <dbReference type="ARBA" id="ARBA00006602"/>
    </source>
</evidence>
<evidence type="ECO:0000256" key="4">
    <source>
        <dbReference type="ARBA" id="ARBA00016507"/>
    </source>
</evidence>
<feature type="region of interest" description="Disordered" evidence="10">
    <location>
        <begin position="224"/>
        <end position="245"/>
    </location>
</feature>
<keyword evidence="8" id="KW-0653">Protein transport</keyword>
<evidence type="ECO:0000313" key="12">
    <source>
        <dbReference type="EMBL" id="MCC4310040.1"/>
    </source>
</evidence>
<dbReference type="AlphaFoldDB" id="A0A9Q3UPJ4"/>
<evidence type="ECO:0000256" key="8">
    <source>
        <dbReference type="ARBA" id="ARBA00022927"/>
    </source>
</evidence>
<keyword evidence="6" id="KW-0963">Cytoplasm</keyword>
<evidence type="ECO:0000256" key="5">
    <source>
        <dbReference type="ARBA" id="ARBA00022448"/>
    </source>
</evidence>
<feature type="compositionally biased region" description="Acidic residues" evidence="10">
    <location>
        <begin position="232"/>
        <end position="245"/>
    </location>
</feature>
<dbReference type="GO" id="GO:0003774">
    <property type="term" value="F:cytoskeletal motor activity"/>
    <property type="evidence" value="ECO:0007669"/>
    <property type="project" value="InterPro"/>
</dbReference>
<evidence type="ECO:0000256" key="1">
    <source>
        <dbReference type="ARBA" id="ARBA00003041"/>
    </source>
</evidence>
<dbReference type="Pfam" id="PF02108">
    <property type="entry name" value="FliH"/>
    <property type="match status" value="1"/>
</dbReference>
<dbReference type="PANTHER" id="PTHR34982:SF1">
    <property type="entry name" value="FLAGELLAR ASSEMBLY PROTEIN FLIH"/>
    <property type="match status" value="1"/>
</dbReference>
<evidence type="ECO:0000259" key="11">
    <source>
        <dbReference type="Pfam" id="PF02108"/>
    </source>
</evidence>
<feature type="region of interest" description="Disordered" evidence="10">
    <location>
        <begin position="1"/>
        <end position="87"/>
    </location>
</feature>
<dbReference type="GO" id="GO:0005829">
    <property type="term" value="C:cytosol"/>
    <property type="evidence" value="ECO:0007669"/>
    <property type="project" value="TreeGrafter"/>
</dbReference>
<keyword evidence="13" id="KW-1185">Reference proteome</keyword>
<evidence type="ECO:0000313" key="13">
    <source>
        <dbReference type="Proteomes" id="UP001108027"/>
    </source>
</evidence>